<organism evidence="10">
    <name type="scientific">Paenibacillus sp. BIHB 4019</name>
    <dbReference type="NCBI Taxonomy" id="1870819"/>
    <lineage>
        <taxon>Bacteria</taxon>
        <taxon>Bacillati</taxon>
        <taxon>Bacillota</taxon>
        <taxon>Bacilli</taxon>
        <taxon>Bacillales</taxon>
        <taxon>Paenibacillaceae</taxon>
        <taxon>Paenibacillus</taxon>
    </lineage>
</organism>
<dbReference type="Gene3D" id="3.40.50.2000">
    <property type="entry name" value="Glycogen Phosphorylase B"/>
    <property type="match status" value="2"/>
</dbReference>
<accession>A0A1B2DHZ1</accession>
<dbReference type="PANTHER" id="PTHR45825">
    <property type="entry name" value="GRANULE-BOUND STARCH SYNTHASE 1, CHLOROPLASTIC/AMYLOPLASTIC"/>
    <property type="match status" value="1"/>
</dbReference>
<dbReference type="GO" id="GO:0009011">
    <property type="term" value="F:alpha-1,4-glucan glucosyltransferase (ADP-glucose donor) activity"/>
    <property type="evidence" value="ECO:0007669"/>
    <property type="project" value="UniProtKB-UniRule"/>
</dbReference>
<dbReference type="InterPro" id="IPR001296">
    <property type="entry name" value="Glyco_trans_1"/>
</dbReference>
<dbReference type="GO" id="GO:0004373">
    <property type="term" value="F:alpha-1,4-glucan glucosyltransferase (UDP-glucose donor) activity"/>
    <property type="evidence" value="ECO:0007669"/>
    <property type="project" value="InterPro"/>
</dbReference>
<reference evidence="10" key="1">
    <citation type="submission" date="2016-08" db="EMBL/GenBank/DDBJ databases">
        <title>Complete Genome Seqeunce of Paenibacillus sp. BIHB 4019 from tea rhizoplane.</title>
        <authorList>
            <person name="Thakur R."/>
            <person name="Swarnkar M.K."/>
            <person name="Gulati A."/>
        </authorList>
    </citation>
    <scope>NUCLEOTIDE SEQUENCE [LARGE SCALE GENOMIC DNA]</scope>
    <source>
        <strain evidence="10">BIHB4019</strain>
    </source>
</reference>
<dbReference type="SUPFAM" id="SSF53756">
    <property type="entry name" value="UDP-Glycosyltransferase/glycogen phosphorylase"/>
    <property type="match status" value="1"/>
</dbReference>
<dbReference type="PANTHER" id="PTHR45825:SF11">
    <property type="entry name" value="ALPHA AMYLASE DOMAIN-CONTAINING PROTEIN"/>
    <property type="match status" value="1"/>
</dbReference>
<dbReference type="InterPro" id="IPR011835">
    <property type="entry name" value="GS/SS"/>
</dbReference>
<dbReference type="AlphaFoldDB" id="A0A1B2DHZ1"/>
<name>A0A1B2DHZ1_9BACL</name>
<keyword evidence="5 7" id="KW-0808">Transferase</keyword>
<dbReference type="Pfam" id="PF08323">
    <property type="entry name" value="Glyco_transf_5"/>
    <property type="match status" value="1"/>
</dbReference>
<dbReference type="InterPro" id="IPR013534">
    <property type="entry name" value="Starch_synth_cat_dom"/>
</dbReference>
<evidence type="ECO:0000256" key="6">
    <source>
        <dbReference type="ARBA" id="ARBA00023056"/>
    </source>
</evidence>
<evidence type="ECO:0000259" key="8">
    <source>
        <dbReference type="Pfam" id="PF00534"/>
    </source>
</evidence>
<keyword evidence="4 7" id="KW-0328">Glycosyltransferase</keyword>
<proteinExistence type="inferred from homology"/>
<dbReference type="CDD" id="cd03791">
    <property type="entry name" value="GT5_Glycogen_synthase_DULL1-like"/>
    <property type="match status" value="1"/>
</dbReference>
<protein>
    <recommendedName>
        <fullName evidence="7">Glycogen synthase</fullName>
        <ecNumber evidence="7">2.4.1.21</ecNumber>
    </recommendedName>
    <alternativeName>
        <fullName evidence="7">Starch [bacterial glycogen] synthase</fullName>
    </alternativeName>
</protein>
<evidence type="ECO:0000256" key="1">
    <source>
        <dbReference type="ARBA" id="ARBA00001478"/>
    </source>
</evidence>
<comment type="catalytic activity">
    <reaction evidence="1 7">
        <text>[(1-&gt;4)-alpha-D-glucosyl](n) + ADP-alpha-D-glucose = [(1-&gt;4)-alpha-D-glucosyl](n+1) + ADP + H(+)</text>
        <dbReference type="Rhea" id="RHEA:18189"/>
        <dbReference type="Rhea" id="RHEA-COMP:9584"/>
        <dbReference type="Rhea" id="RHEA-COMP:9587"/>
        <dbReference type="ChEBI" id="CHEBI:15378"/>
        <dbReference type="ChEBI" id="CHEBI:15444"/>
        <dbReference type="ChEBI" id="CHEBI:57498"/>
        <dbReference type="ChEBI" id="CHEBI:456216"/>
        <dbReference type="EC" id="2.4.1.21"/>
    </reaction>
</comment>
<dbReference type="HAMAP" id="MF_00484">
    <property type="entry name" value="Glycogen_synth"/>
    <property type="match status" value="1"/>
</dbReference>
<dbReference type="UniPathway" id="UPA00164"/>
<comment type="pathway">
    <text evidence="7">Glycan biosynthesis; glycogen biosynthesis.</text>
</comment>
<feature type="domain" description="Glycosyl transferase family 1" evidence="8">
    <location>
        <begin position="293"/>
        <end position="440"/>
    </location>
</feature>
<evidence type="ECO:0000256" key="4">
    <source>
        <dbReference type="ARBA" id="ARBA00022676"/>
    </source>
</evidence>
<dbReference type="Pfam" id="PF00534">
    <property type="entry name" value="Glycos_transf_1"/>
    <property type="match status" value="1"/>
</dbReference>
<evidence type="ECO:0000256" key="5">
    <source>
        <dbReference type="ARBA" id="ARBA00022679"/>
    </source>
</evidence>
<evidence type="ECO:0000313" key="10">
    <source>
        <dbReference type="EMBL" id="ANY67354.1"/>
    </source>
</evidence>
<dbReference type="NCBIfam" id="NF001898">
    <property type="entry name" value="PRK00654.1-1"/>
    <property type="match status" value="1"/>
</dbReference>
<comment type="function">
    <text evidence="2 7">Synthesizes alpha-1,4-glucan chains using ADP-glucose.</text>
</comment>
<dbReference type="RefSeq" id="WP_099518560.1">
    <property type="nucleotide sequence ID" value="NZ_CP016808.1"/>
</dbReference>
<comment type="similarity">
    <text evidence="3 7">Belongs to the glycosyltransferase 1 family. Bacterial/plant glycogen synthase subfamily.</text>
</comment>
<feature type="domain" description="Starch synthase catalytic" evidence="9">
    <location>
        <begin position="2"/>
        <end position="236"/>
    </location>
</feature>
<evidence type="ECO:0000256" key="3">
    <source>
        <dbReference type="ARBA" id="ARBA00010281"/>
    </source>
</evidence>
<evidence type="ECO:0000256" key="2">
    <source>
        <dbReference type="ARBA" id="ARBA00002764"/>
    </source>
</evidence>
<dbReference type="EMBL" id="CP016808">
    <property type="protein sequence ID" value="ANY67354.1"/>
    <property type="molecule type" value="Genomic_DNA"/>
</dbReference>
<gene>
    <name evidence="7" type="primary">glgA</name>
    <name evidence="10" type="ORF">BBD42_13370</name>
</gene>
<keyword evidence="6 7" id="KW-0320">Glycogen biosynthesis</keyword>
<evidence type="ECO:0000259" key="9">
    <source>
        <dbReference type="Pfam" id="PF08323"/>
    </source>
</evidence>
<dbReference type="NCBIfam" id="TIGR02095">
    <property type="entry name" value="glgA"/>
    <property type="match status" value="1"/>
</dbReference>
<feature type="binding site" evidence="7">
    <location>
        <position position="15"/>
    </location>
    <ligand>
        <name>ADP-alpha-D-glucose</name>
        <dbReference type="ChEBI" id="CHEBI:57498"/>
    </ligand>
</feature>
<evidence type="ECO:0000256" key="7">
    <source>
        <dbReference type="HAMAP-Rule" id="MF_00484"/>
    </source>
</evidence>
<dbReference type="GO" id="GO:0005978">
    <property type="term" value="P:glycogen biosynthetic process"/>
    <property type="evidence" value="ECO:0007669"/>
    <property type="project" value="UniProtKB-UniRule"/>
</dbReference>
<sequence>MNVLFAAAECVPFMKTGGLADVAGSLPEALNEKGANVRVIMPLYASVKDVYRAQMKELGFIYVSVGWRHVYCGIKELTHEGVVYYFIDNEHYFRRGSAYGYGDDGERYAFFCRAVLDALPVMGFIPDVLHCHDWHTGMIPALLKHHYWHRPEYSRVKTVFTIHNLQYQGNYPHHALGDWLGLQNEMFTPDGVEYHGLVSFMKAGIQLAERVTTVSPTYANEIRTAECGYGMDGTLRAKGDRLLGIVNGIDARSYNPETDPFIPFPYKDSLKVKKQNKAALQQELGLPVNDAIPLIGMVGRLVDQKGLPLVLEVLDELLQTENIQLVLLGTGEPEMEDAFRAAQHRYPDKMVSWIGFDDGVARRIYAASDMFLMPSLFEPCGISQLLALRYGSLPIVREVGGLKDTVHSYNEWTGEGNGFSFTNYNSQEMLNTIRYAIHIWWNESHRGKLTAAAFAGDYSWGASAERYIALYTELAL</sequence>
<dbReference type="EC" id="2.4.1.21" evidence="7"/>